<comment type="caution">
    <text evidence="2">The sequence shown here is derived from an EMBL/GenBank/DDBJ whole genome shotgun (WGS) entry which is preliminary data.</text>
</comment>
<name>A0ABS3F1Q7_9PROT</name>
<keyword evidence="3" id="KW-1185">Reference proteome</keyword>
<sequence>MSRYPSFKNSIWRRLSFLVVIFTLVYFPLSAQATEKVGYENWDEVVATAKGGTVNWFMWGGADNINQYVTDYIGKELQKRHDISLNRIGINDTAEAVNIVLGEKQAGIDDNGSVDLIWINGGNFRTMKQGNLLFCGYHGLLPNNQFVNWQDPSIANDFGLSVDECEVPWNRAQFAFAYDSARTQSPPKSIPQLIGWVKENPGAFTYPAATDFNGSVFIRHVFYHAAGGPEALLGDFDQDKFDAVAPKAWAILNEMKPYLWREGTTYPNAIASLAQLFANREVALYFDYDPAIFGINVENGIFPETTRSYGLDDGTIGNTNYVAIPYNSPNKAAAMVAANFILSAAAQYEKAKPDVWGAAPAIDVGRLTKEEKSRFTELPRHPAVIDPAALSQKSLPELHPDWISAIEKGWQENVAK</sequence>
<gene>
    <name evidence="2" type="ORF">J0X12_02060</name>
</gene>
<proteinExistence type="predicted"/>
<keyword evidence="1" id="KW-0732">Signal</keyword>
<dbReference type="EMBL" id="JAFLNC010000001">
    <property type="protein sequence ID" value="MBO0332380.1"/>
    <property type="molecule type" value="Genomic_DNA"/>
</dbReference>
<dbReference type="InterPro" id="IPR027020">
    <property type="entry name" value="YnjB"/>
</dbReference>
<dbReference type="NCBIfam" id="NF008633">
    <property type="entry name" value="PRK11622.1"/>
    <property type="match status" value="1"/>
</dbReference>
<dbReference type="PANTHER" id="PTHR42779:SF1">
    <property type="entry name" value="PROTEIN YNJB"/>
    <property type="match status" value="1"/>
</dbReference>
<dbReference type="Gene3D" id="3.40.190.10">
    <property type="entry name" value="Periplasmic binding protein-like II"/>
    <property type="match status" value="2"/>
</dbReference>
<evidence type="ECO:0000256" key="1">
    <source>
        <dbReference type="SAM" id="SignalP"/>
    </source>
</evidence>
<feature type="signal peptide" evidence="1">
    <location>
        <begin position="1"/>
        <end position="33"/>
    </location>
</feature>
<dbReference type="SUPFAM" id="SSF53850">
    <property type="entry name" value="Periplasmic binding protein-like II"/>
    <property type="match status" value="1"/>
</dbReference>
<protein>
    <submittedName>
        <fullName evidence="2">ABC transporter substrate-binding protein</fullName>
    </submittedName>
</protein>
<dbReference type="InterPro" id="IPR006059">
    <property type="entry name" value="SBP"/>
</dbReference>
<dbReference type="Pfam" id="PF13416">
    <property type="entry name" value="SBP_bac_8"/>
    <property type="match status" value="1"/>
</dbReference>
<organism evidence="2 3">
    <name type="scientific">Sneathiella sedimenti</name>
    <dbReference type="NCBI Taxonomy" id="2816034"/>
    <lineage>
        <taxon>Bacteria</taxon>
        <taxon>Pseudomonadati</taxon>
        <taxon>Pseudomonadota</taxon>
        <taxon>Alphaproteobacteria</taxon>
        <taxon>Sneathiellales</taxon>
        <taxon>Sneathiellaceae</taxon>
        <taxon>Sneathiella</taxon>
    </lineage>
</organism>
<reference evidence="2 3" key="1">
    <citation type="submission" date="2021-03" db="EMBL/GenBank/DDBJ databases">
        <title>Sneathiella sp. CAU 1612 isolated from Kang Won-do.</title>
        <authorList>
            <person name="Kim W."/>
        </authorList>
    </citation>
    <scope>NUCLEOTIDE SEQUENCE [LARGE SCALE GENOMIC DNA]</scope>
    <source>
        <strain evidence="2 3">CAU 1612</strain>
    </source>
</reference>
<evidence type="ECO:0000313" key="3">
    <source>
        <dbReference type="Proteomes" id="UP000664761"/>
    </source>
</evidence>
<dbReference type="PIRSF" id="PIRSF029172">
    <property type="entry name" value="UCP029172_ABC_sbc_YnjB"/>
    <property type="match status" value="1"/>
</dbReference>
<accession>A0ABS3F1Q7</accession>
<dbReference type="Proteomes" id="UP000664761">
    <property type="component" value="Unassembled WGS sequence"/>
</dbReference>
<dbReference type="PANTHER" id="PTHR42779">
    <property type="entry name" value="PROTEIN YNJB"/>
    <property type="match status" value="1"/>
</dbReference>
<feature type="chain" id="PRO_5045088250" evidence="1">
    <location>
        <begin position="34"/>
        <end position="416"/>
    </location>
</feature>
<dbReference type="RefSeq" id="WP_207041573.1">
    <property type="nucleotide sequence ID" value="NZ_JAFLNC010000001.1"/>
</dbReference>
<evidence type="ECO:0000313" key="2">
    <source>
        <dbReference type="EMBL" id="MBO0332380.1"/>
    </source>
</evidence>